<sequence>MKLQGPAVAGPSCARRWYGHGPPNLHLHTAGQAARNVKLSKDEQLAVKGLGLITIKAGGC</sequence>
<comment type="caution">
    <text evidence="1">The sequence shown here is derived from an EMBL/GenBank/DDBJ whole genome shotgun (WGS) entry which is preliminary data.</text>
</comment>
<evidence type="ECO:0000313" key="1">
    <source>
        <dbReference type="EMBL" id="GFH10369.1"/>
    </source>
</evidence>
<reference evidence="1 2" key="1">
    <citation type="submission" date="2020-02" db="EMBL/GenBank/DDBJ databases">
        <title>Draft genome sequence of Haematococcus lacustris strain NIES-144.</title>
        <authorList>
            <person name="Morimoto D."/>
            <person name="Nakagawa S."/>
            <person name="Yoshida T."/>
            <person name="Sawayama S."/>
        </authorList>
    </citation>
    <scope>NUCLEOTIDE SEQUENCE [LARGE SCALE GENOMIC DNA]</scope>
    <source>
        <strain evidence="1 2">NIES-144</strain>
    </source>
</reference>
<keyword evidence="2" id="KW-1185">Reference proteome</keyword>
<evidence type="ECO:0000313" key="2">
    <source>
        <dbReference type="Proteomes" id="UP000485058"/>
    </source>
</evidence>
<gene>
    <name evidence="1" type="ORF">HaLaN_05669</name>
</gene>
<protein>
    <submittedName>
        <fullName evidence="1">Uncharacterized protein</fullName>
    </submittedName>
</protein>
<dbReference type="Proteomes" id="UP000485058">
    <property type="component" value="Unassembled WGS sequence"/>
</dbReference>
<dbReference type="EMBL" id="BLLF01000309">
    <property type="protein sequence ID" value="GFH10369.1"/>
    <property type="molecule type" value="Genomic_DNA"/>
</dbReference>
<name>A0A699YV72_HAELA</name>
<dbReference type="AlphaFoldDB" id="A0A699YV72"/>
<proteinExistence type="predicted"/>
<accession>A0A699YV72</accession>
<organism evidence="1 2">
    <name type="scientific">Haematococcus lacustris</name>
    <name type="common">Green alga</name>
    <name type="synonym">Haematococcus pluvialis</name>
    <dbReference type="NCBI Taxonomy" id="44745"/>
    <lineage>
        <taxon>Eukaryota</taxon>
        <taxon>Viridiplantae</taxon>
        <taxon>Chlorophyta</taxon>
        <taxon>core chlorophytes</taxon>
        <taxon>Chlorophyceae</taxon>
        <taxon>CS clade</taxon>
        <taxon>Chlamydomonadales</taxon>
        <taxon>Haematococcaceae</taxon>
        <taxon>Haematococcus</taxon>
    </lineage>
</organism>